<feature type="compositionally biased region" description="Acidic residues" evidence="1">
    <location>
        <begin position="41"/>
        <end position="50"/>
    </location>
</feature>
<name>A0A662YXQ7_ACIRT</name>
<keyword evidence="3" id="KW-1185">Reference proteome</keyword>
<sequence length="163" mass="18839">MFYGSNVKAPKYAIPTNDDSECEDLSDEDIIADPTYHAQTDDTESEDEIEPPPRKLPRDFLYYNDISRVVSQDEANAFGQIVEDTVPLLVPDALVVVTSGFRRWDREEYSISTGIASSAKQFEQDLRRYAHHEKKMILDDHALYDKTKYCLYTPKSWEFRISS</sequence>
<dbReference type="InterPro" id="IPR043519">
    <property type="entry name" value="NT_sf"/>
</dbReference>
<protein>
    <submittedName>
        <fullName evidence="2">Uncharacterized protein</fullName>
    </submittedName>
</protein>
<gene>
    <name evidence="2" type="ORF">EOD39_7115</name>
</gene>
<evidence type="ECO:0000313" key="3">
    <source>
        <dbReference type="Proteomes" id="UP000289886"/>
    </source>
</evidence>
<dbReference type="Proteomes" id="UP000289886">
    <property type="component" value="Unassembled WGS sequence"/>
</dbReference>
<accession>A0A662YXQ7</accession>
<reference evidence="2 3" key="1">
    <citation type="submission" date="2019-01" db="EMBL/GenBank/DDBJ databases">
        <title>Draft Genome and Complete Hox-Cluster Characterization of the Sterlet Sturgeon (Acipenser ruthenus).</title>
        <authorList>
            <person name="Wei Q."/>
        </authorList>
    </citation>
    <scope>NUCLEOTIDE SEQUENCE [LARGE SCALE GENOMIC DNA]</scope>
    <source>
        <strain evidence="2">WHYD16114868_AA</strain>
        <tissue evidence="2">Blood</tissue>
    </source>
</reference>
<dbReference type="Gene3D" id="3.30.210.10">
    <property type="entry name" value="DNA polymerase, thumb domain"/>
    <property type="match status" value="1"/>
</dbReference>
<dbReference type="EMBL" id="SCEB01000058">
    <property type="protein sequence ID" value="RXN01323.1"/>
    <property type="molecule type" value="Genomic_DNA"/>
</dbReference>
<comment type="caution">
    <text evidence="2">The sequence shown here is derived from an EMBL/GenBank/DDBJ whole genome shotgun (WGS) entry which is preliminary data.</text>
</comment>
<dbReference type="InterPro" id="IPR037160">
    <property type="entry name" value="DNA_Pol_thumb_sf"/>
</dbReference>
<dbReference type="SUPFAM" id="SSF81301">
    <property type="entry name" value="Nucleotidyltransferase"/>
    <property type="match status" value="1"/>
</dbReference>
<dbReference type="AlphaFoldDB" id="A0A662YXQ7"/>
<feature type="compositionally biased region" description="Acidic residues" evidence="1">
    <location>
        <begin position="18"/>
        <end position="31"/>
    </location>
</feature>
<evidence type="ECO:0000256" key="1">
    <source>
        <dbReference type="SAM" id="MobiDB-lite"/>
    </source>
</evidence>
<organism evidence="2 3">
    <name type="scientific">Acipenser ruthenus</name>
    <name type="common">Sterlet sturgeon</name>
    <dbReference type="NCBI Taxonomy" id="7906"/>
    <lineage>
        <taxon>Eukaryota</taxon>
        <taxon>Metazoa</taxon>
        <taxon>Chordata</taxon>
        <taxon>Craniata</taxon>
        <taxon>Vertebrata</taxon>
        <taxon>Euteleostomi</taxon>
        <taxon>Actinopterygii</taxon>
        <taxon>Chondrostei</taxon>
        <taxon>Acipenseriformes</taxon>
        <taxon>Acipenseridae</taxon>
        <taxon>Acipenser</taxon>
    </lineage>
</organism>
<feature type="region of interest" description="Disordered" evidence="1">
    <location>
        <begin position="1"/>
        <end position="55"/>
    </location>
</feature>
<proteinExistence type="predicted"/>
<evidence type="ECO:0000313" key="2">
    <source>
        <dbReference type="EMBL" id="RXN01323.1"/>
    </source>
</evidence>